<dbReference type="SUPFAM" id="SSF51735">
    <property type="entry name" value="NAD(P)-binding Rossmann-fold domains"/>
    <property type="match status" value="1"/>
</dbReference>
<proteinExistence type="predicted"/>
<evidence type="ECO:0000313" key="2">
    <source>
        <dbReference type="Proteomes" id="UP000095287"/>
    </source>
</evidence>
<dbReference type="InterPro" id="IPR020904">
    <property type="entry name" value="Sc_DH/Rdtase_CS"/>
</dbReference>
<dbReference type="Gene3D" id="3.40.50.720">
    <property type="entry name" value="NAD(P)-binding Rossmann-like Domain"/>
    <property type="match status" value="1"/>
</dbReference>
<dbReference type="FunFam" id="3.40.50.720:FF:000084">
    <property type="entry name" value="Short-chain dehydrogenase reductase"/>
    <property type="match status" value="1"/>
</dbReference>
<dbReference type="InterPro" id="IPR002347">
    <property type="entry name" value="SDR_fam"/>
</dbReference>
<sequence length="285" mass="30267">MAVGTRFAGKSVIITGASSGIGRGVAVYLAQEGAQLVIAGRNTEQLEETKRVCVAEGASEANVVCVSGDITDTGVQKKLLEAALEAFQKLDILKLDVLINNAGALFVEGHKTSTVADPIEVYEKLMDLNLKSVVQMTQVCVEELKKTKGNIVNVSSISSTVPLCRQTFYSTSKAAVDQFTRNVALDLAVHGVRVNAVNPGFISTNLITREGVNEVLLKKFEESIEISNPLGRFGSVEEIARSIGFLADNRDAGYVTGHCLVVDGGSTLANCCAASHYGRSLSMLP</sequence>
<name>A0A1I7Z0F4_9BILA</name>
<keyword evidence="2" id="KW-1185">Reference proteome</keyword>
<accession>A0A1I7Z0F4</accession>
<protein>
    <submittedName>
        <fullName evidence="3">3-oxoacyl-[acyl-carrier-protein] reductase</fullName>
    </submittedName>
</protein>
<reference evidence="3" key="1">
    <citation type="submission" date="2016-11" db="UniProtKB">
        <authorList>
            <consortium name="WormBaseParasite"/>
        </authorList>
    </citation>
    <scope>IDENTIFICATION</scope>
</reference>
<evidence type="ECO:0000313" key="3">
    <source>
        <dbReference type="WBParaSite" id="L893_g21563.t2"/>
    </source>
</evidence>
<organism evidence="2 3">
    <name type="scientific">Steinernema glaseri</name>
    <dbReference type="NCBI Taxonomy" id="37863"/>
    <lineage>
        <taxon>Eukaryota</taxon>
        <taxon>Metazoa</taxon>
        <taxon>Ecdysozoa</taxon>
        <taxon>Nematoda</taxon>
        <taxon>Chromadorea</taxon>
        <taxon>Rhabditida</taxon>
        <taxon>Tylenchina</taxon>
        <taxon>Panagrolaimomorpha</taxon>
        <taxon>Strongyloidoidea</taxon>
        <taxon>Steinernematidae</taxon>
        <taxon>Steinernema</taxon>
    </lineage>
</organism>
<dbReference type="PRINTS" id="PR00080">
    <property type="entry name" value="SDRFAMILY"/>
</dbReference>
<dbReference type="PANTHER" id="PTHR44115">
    <property type="entry name" value="PROTEIN CBG09704"/>
    <property type="match status" value="1"/>
</dbReference>
<dbReference type="PRINTS" id="PR00081">
    <property type="entry name" value="GDHRDH"/>
</dbReference>
<dbReference type="GO" id="GO:0016491">
    <property type="term" value="F:oxidoreductase activity"/>
    <property type="evidence" value="ECO:0007669"/>
    <property type="project" value="UniProtKB-KW"/>
</dbReference>
<keyword evidence="1" id="KW-0560">Oxidoreductase</keyword>
<dbReference type="InterPro" id="IPR036291">
    <property type="entry name" value="NAD(P)-bd_dom_sf"/>
</dbReference>
<dbReference type="Pfam" id="PF13561">
    <property type="entry name" value="adh_short_C2"/>
    <property type="match status" value="1"/>
</dbReference>
<dbReference type="PROSITE" id="PS00061">
    <property type="entry name" value="ADH_SHORT"/>
    <property type="match status" value="1"/>
</dbReference>
<evidence type="ECO:0000256" key="1">
    <source>
        <dbReference type="ARBA" id="ARBA00023002"/>
    </source>
</evidence>
<dbReference type="WBParaSite" id="L893_g21563.t2">
    <property type="protein sequence ID" value="L893_g21563.t2"/>
    <property type="gene ID" value="L893_g21563"/>
</dbReference>
<dbReference type="Proteomes" id="UP000095287">
    <property type="component" value="Unplaced"/>
</dbReference>
<dbReference type="PANTHER" id="PTHR44115:SF2">
    <property type="entry name" value="NAD(P)-BINDING PROTEIN"/>
    <property type="match status" value="1"/>
</dbReference>
<dbReference type="AlphaFoldDB" id="A0A1I7Z0F4"/>